<evidence type="ECO:0000313" key="4">
    <source>
        <dbReference type="Proteomes" id="UP000182743"/>
    </source>
</evidence>
<dbReference type="Pfam" id="PF05168">
    <property type="entry name" value="HEPN"/>
    <property type="match status" value="1"/>
</dbReference>
<evidence type="ECO:0000313" key="3">
    <source>
        <dbReference type="EMBL" id="OIQ07751.1"/>
    </source>
</evidence>
<evidence type="ECO:0000259" key="2">
    <source>
        <dbReference type="Pfam" id="PF05168"/>
    </source>
</evidence>
<comment type="similarity">
    <text evidence="1">Belongs to the UPF0332 family.</text>
</comment>
<dbReference type="AlphaFoldDB" id="A0A1J5JT55"/>
<dbReference type="RefSeq" id="WP_071521559.1">
    <property type="nucleotide sequence ID" value="NZ_CP136416.1"/>
</dbReference>
<dbReference type="Gene3D" id="1.20.120.330">
    <property type="entry name" value="Nucleotidyltransferases domain 2"/>
    <property type="match status" value="1"/>
</dbReference>
<reference evidence="3 4" key="1">
    <citation type="submission" date="2016-08" db="EMBL/GenBank/DDBJ databases">
        <title>Genome-based comparison of Moorella thermoacetic strains.</title>
        <authorList>
            <person name="Poehlein A."/>
            <person name="Bengelsdorf F.R."/>
            <person name="Esser C."/>
            <person name="Duerre P."/>
            <person name="Daniel R."/>
        </authorList>
    </citation>
    <scope>NUCLEOTIDE SEQUENCE [LARGE SCALE GENOMIC DNA]</scope>
    <source>
        <strain evidence="3 4">DSM 11768</strain>
    </source>
</reference>
<dbReference type="PANTHER" id="PTHR36565">
    <property type="entry name" value="UPF0332 PROTEIN TM_1000"/>
    <property type="match status" value="1"/>
</dbReference>
<dbReference type="PANTHER" id="PTHR36565:SF1">
    <property type="entry name" value="UPF0332 PROTEIN TM_1000"/>
    <property type="match status" value="1"/>
</dbReference>
<protein>
    <submittedName>
        <fullName evidence="3">HEPN domain protein</fullName>
    </submittedName>
</protein>
<organism evidence="3 4">
    <name type="scientific">Neomoorella thermoacetica</name>
    <name type="common">Clostridium thermoaceticum</name>
    <dbReference type="NCBI Taxonomy" id="1525"/>
    <lineage>
        <taxon>Bacteria</taxon>
        <taxon>Bacillati</taxon>
        <taxon>Bacillota</taxon>
        <taxon>Clostridia</taxon>
        <taxon>Neomoorellales</taxon>
        <taxon>Neomoorellaceae</taxon>
        <taxon>Neomoorella</taxon>
    </lineage>
</organism>
<proteinExistence type="inferred from homology"/>
<evidence type="ECO:0000256" key="1">
    <source>
        <dbReference type="ARBA" id="ARBA00038248"/>
    </source>
</evidence>
<comment type="caution">
    <text evidence="3">The sequence shown here is derived from an EMBL/GenBank/DDBJ whole genome shotgun (WGS) entry which is preliminary data.</text>
</comment>
<dbReference type="InterPro" id="IPR052226">
    <property type="entry name" value="UPF0332_toxin"/>
</dbReference>
<name>A0A1J5JT55_NEOTH</name>
<feature type="domain" description="HEPN" evidence="2">
    <location>
        <begin position="7"/>
        <end position="120"/>
    </location>
</feature>
<accession>A0A1J5JT55</accession>
<sequence length="128" mass="14385">MSIDLCRWRLEKAERTFKEGEQLLDVGFYNGAINRFYYAAFHAVRALLALKKLDSAKHSGVISLFNREYVKTGAISKEASKTLSTIFAMRSEADYDDFKSFSLQEAADARKAVRSLIDEVSAYLAGIS</sequence>
<dbReference type="InterPro" id="IPR007842">
    <property type="entry name" value="HEPN_dom"/>
</dbReference>
<dbReference type="EMBL" id="MIHH01000029">
    <property type="protein sequence ID" value="OIQ07751.1"/>
    <property type="molecule type" value="Genomic_DNA"/>
</dbReference>
<gene>
    <name evidence="3" type="ORF">MOOR_26410</name>
</gene>
<dbReference type="Proteomes" id="UP000182743">
    <property type="component" value="Unassembled WGS sequence"/>
</dbReference>